<accession>A0ABU2L746</accession>
<proteinExistence type="inferred from homology"/>
<comment type="caution">
    <text evidence="12">The sequence shown here is derived from an EMBL/GenBank/DDBJ whole genome shotgun (WGS) entry which is preliminary data.</text>
</comment>
<evidence type="ECO:0000256" key="4">
    <source>
        <dbReference type="ARBA" id="ARBA00022723"/>
    </source>
</evidence>
<dbReference type="EMBL" id="JAVREN010000011">
    <property type="protein sequence ID" value="MDT0307335.1"/>
    <property type="molecule type" value="Genomic_DNA"/>
</dbReference>
<evidence type="ECO:0000259" key="11">
    <source>
        <dbReference type="SMART" id="SM00829"/>
    </source>
</evidence>
<dbReference type="SUPFAM" id="SSF50129">
    <property type="entry name" value="GroES-like"/>
    <property type="match status" value="1"/>
</dbReference>
<dbReference type="InterPro" id="IPR013149">
    <property type="entry name" value="ADH-like_C"/>
</dbReference>
<dbReference type="Pfam" id="PF08240">
    <property type="entry name" value="ADH_N"/>
    <property type="match status" value="1"/>
</dbReference>
<dbReference type="InterPro" id="IPR002328">
    <property type="entry name" value="ADH_Zn_CS"/>
</dbReference>
<dbReference type="SMART" id="SM00829">
    <property type="entry name" value="PKS_ER"/>
    <property type="match status" value="1"/>
</dbReference>
<dbReference type="Pfam" id="PF00107">
    <property type="entry name" value="ADH_zinc_N"/>
    <property type="match status" value="1"/>
</dbReference>
<dbReference type="InterPro" id="IPR013154">
    <property type="entry name" value="ADH-like_N"/>
</dbReference>
<dbReference type="PANTHER" id="PTHR42940:SF8">
    <property type="entry name" value="VACUOLAR PROTEIN SORTING-ASSOCIATED PROTEIN 11"/>
    <property type="match status" value="1"/>
</dbReference>
<comment type="catalytic activity">
    <reaction evidence="7">
        <text>a secondary alcohol + NAD(+) = a ketone + NADH + H(+)</text>
        <dbReference type="Rhea" id="RHEA:10740"/>
        <dbReference type="ChEBI" id="CHEBI:15378"/>
        <dbReference type="ChEBI" id="CHEBI:17087"/>
        <dbReference type="ChEBI" id="CHEBI:35681"/>
        <dbReference type="ChEBI" id="CHEBI:57540"/>
        <dbReference type="ChEBI" id="CHEBI:57945"/>
        <dbReference type="EC" id="1.1.1.1"/>
    </reaction>
</comment>
<evidence type="ECO:0000256" key="6">
    <source>
        <dbReference type="ARBA" id="ARBA00023002"/>
    </source>
</evidence>
<dbReference type="EC" id="1.1.1.1" evidence="3"/>
<name>A0ABU2L746_9ACTN</name>
<dbReference type="PANTHER" id="PTHR42940">
    <property type="entry name" value="ALCOHOL DEHYDROGENASE 1-RELATED"/>
    <property type="match status" value="1"/>
</dbReference>
<feature type="region of interest" description="Disordered" evidence="10">
    <location>
        <begin position="1"/>
        <end position="24"/>
    </location>
</feature>
<evidence type="ECO:0000256" key="5">
    <source>
        <dbReference type="ARBA" id="ARBA00022833"/>
    </source>
</evidence>
<keyword evidence="13" id="KW-1185">Reference proteome</keyword>
<dbReference type="SUPFAM" id="SSF51735">
    <property type="entry name" value="NAD(P)-binding Rossmann-fold domains"/>
    <property type="match status" value="1"/>
</dbReference>
<sequence length="368" mass="37651">MSTTHDSTPDSPDKGTGTRADSGRMRAMVVRAPGAAPALETVARPTPGPGEVTVDVTACGAGLTLEMARDGSLGGTFPRILGHELSGRVRRAGPGVTRWRPGDRVTTSFYLTCGHCFSCAHGRETLCQDFRGFVGSAIDGGFAETVRLPARNLVAVPDGVRLADAGIVADAVATPLHVVNSRLRTPPGAWVAVVGAGGGLGVHMLGVLNAVGARTVAVDSRPAKCAEIERRGLADAVLDADAWAAAAGRFGPGGITGVVDCVGSAATLDASLNALAPGGTLVVLGAAPGAEARLPGLGLILRELTVTGTRYANRTEIAQALDLVGARKVTPVIGARYPLERLPAAFEEIRRGEVFGRILIDVAPEDPA</sequence>
<evidence type="ECO:0000256" key="10">
    <source>
        <dbReference type="SAM" id="MobiDB-lite"/>
    </source>
</evidence>
<evidence type="ECO:0000256" key="9">
    <source>
        <dbReference type="RuleBase" id="RU361277"/>
    </source>
</evidence>
<keyword evidence="4 9" id="KW-0479">Metal-binding</keyword>
<reference evidence="13" key="1">
    <citation type="submission" date="2023-07" db="EMBL/GenBank/DDBJ databases">
        <title>30 novel species of actinomycetes from the DSMZ collection.</title>
        <authorList>
            <person name="Nouioui I."/>
        </authorList>
    </citation>
    <scope>NUCLEOTIDE SEQUENCE [LARGE SCALE GENOMIC DNA]</scope>
    <source>
        <strain evidence="13">DSM 44917</strain>
    </source>
</reference>
<comment type="cofactor">
    <cofactor evidence="1 9">
        <name>Zn(2+)</name>
        <dbReference type="ChEBI" id="CHEBI:29105"/>
    </cofactor>
</comment>
<protein>
    <recommendedName>
        <fullName evidence="3">alcohol dehydrogenase</fullName>
        <ecNumber evidence="3">1.1.1.1</ecNumber>
    </recommendedName>
</protein>
<dbReference type="InterPro" id="IPR011032">
    <property type="entry name" value="GroES-like_sf"/>
</dbReference>
<feature type="domain" description="Enoyl reductase (ER)" evidence="11">
    <location>
        <begin position="34"/>
        <end position="360"/>
    </location>
</feature>
<evidence type="ECO:0000256" key="1">
    <source>
        <dbReference type="ARBA" id="ARBA00001947"/>
    </source>
</evidence>
<organism evidence="12 13">
    <name type="scientific">Streptomyces boetiae</name>
    <dbReference type="NCBI Taxonomy" id="3075541"/>
    <lineage>
        <taxon>Bacteria</taxon>
        <taxon>Bacillati</taxon>
        <taxon>Actinomycetota</taxon>
        <taxon>Actinomycetes</taxon>
        <taxon>Kitasatosporales</taxon>
        <taxon>Streptomycetaceae</taxon>
        <taxon>Streptomyces</taxon>
    </lineage>
</organism>
<evidence type="ECO:0000313" key="13">
    <source>
        <dbReference type="Proteomes" id="UP001183388"/>
    </source>
</evidence>
<dbReference type="PROSITE" id="PS00059">
    <property type="entry name" value="ADH_ZINC"/>
    <property type="match status" value="1"/>
</dbReference>
<gene>
    <name evidence="12" type="ORF">RM780_10210</name>
</gene>
<evidence type="ECO:0000313" key="12">
    <source>
        <dbReference type="EMBL" id="MDT0307335.1"/>
    </source>
</evidence>
<dbReference type="InterPro" id="IPR036291">
    <property type="entry name" value="NAD(P)-bd_dom_sf"/>
</dbReference>
<comment type="catalytic activity">
    <reaction evidence="8">
        <text>a primary alcohol + NAD(+) = an aldehyde + NADH + H(+)</text>
        <dbReference type="Rhea" id="RHEA:10736"/>
        <dbReference type="ChEBI" id="CHEBI:15378"/>
        <dbReference type="ChEBI" id="CHEBI:15734"/>
        <dbReference type="ChEBI" id="CHEBI:17478"/>
        <dbReference type="ChEBI" id="CHEBI:57540"/>
        <dbReference type="ChEBI" id="CHEBI:57945"/>
        <dbReference type="EC" id="1.1.1.1"/>
    </reaction>
</comment>
<dbReference type="Proteomes" id="UP001183388">
    <property type="component" value="Unassembled WGS sequence"/>
</dbReference>
<comment type="similarity">
    <text evidence="2 9">Belongs to the zinc-containing alcohol dehydrogenase family.</text>
</comment>
<evidence type="ECO:0000256" key="3">
    <source>
        <dbReference type="ARBA" id="ARBA00013190"/>
    </source>
</evidence>
<dbReference type="Gene3D" id="3.90.180.10">
    <property type="entry name" value="Medium-chain alcohol dehydrogenases, catalytic domain"/>
    <property type="match status" value="1"/>
</dbReference>
<keyword evidence="5 9" id="KW-0862">Zinc</keyword>
<evidence type="ECO:0000256" key="2">
    <source>
        <dbReference type="ARBA" id="ARBA00008072"/>
    </source>
</evidence>
<evidence type="ECO:0000256" key="8">
    <source>
        <dbReference type="ARBA" id="ARBA00049243"/>
    </source>
</evidence>
<evidence type="ECO:0000256" key="7">
    <source>
        <dbReference type="ARBA" id="ARBA00049164"/>
    </source>
</evidence>
<dbReference type="InterPro" id="IPR020843">
    <property type="entry name" value="ER"/>
</dbReference>
<keyword evidence="6" id="KW-0560">Oxidoreductase</keyword>
<dbReference type="RefSeq" id="WP_311630281.1">
    <property type="nucleotide sequence ID" value="NZ_JAVREN010000011.1"/>
</dbReference>